<dbReference type="Pfam" id="PF08668">
    <property type="entry name" value="HDOD"/>
    <property type="match status" value="1"/>
</dbReference>
<dbReference type="OrthoDB" id="5699427at2"/>
<reference evidence="2 3" key="1">
    <citation type="submission" date="2017-08" db="EMBL/GenBank/DDBJ databases">
        <title>Complete genome of Colwellia sp. NB097-1, a psychrophile bacterium ioslated from Bering Sea.</title>
        <authorList>
            <person name="Chen X."/>
        </authorList>
    </citation>
    <scope>NUCLEOTIDE SEQUENCE [LARGE SCALE GENOMIC DNA]</scope>
    <source>
        <strain evidence="2 3">NB097-1</strain>
    </source>
</reference>
<evidence type="ECO:0000313" key="2">
    <source>
        <dbReference type="EMBL" id="ASP48959.1"/>
    </source>
</evidence>
<dbReference type="PROSITE" id="PS51833">
    <property type="entry name" value="HDOD"/>
    <property type="match status" value="1"/>
</dbReference>
<sequence length="300" mass="33726">MLTNNLTAFYDVMFGDVNSEAPMHKLEINTLQKVKVILNNPTMLGQQIPALPAMLVRLLNIIQDPDSDVSSFVEIIKQDPSFAMEVLKKANSATYHRGDKEILSLSRAVSFIGLAGLLRIATTLLMARVIPCKPIYYKMFGKQIWLHSVQCATLCELLADNNDENGFDGYFLGLIHDLGKIIIFDCLSNALAEELTSLPGTKVFKELMTEMSVDISYLIAVEWNLPNVYSEGLRQQKTANRSALAELLYKADKLSEVYLLMTKGIISEEECENILTTYSVDKDLWHEFTDIAVKIEENMS</sequence>
<protein>
    <submittedName>
        <fullName evidence="2">HDOD domain-containing protein</fullName>
    </submittedName>
</protein>
<evidence type="ECO:0000313" key="3">
    <source>
        <dbReference type="Proteomes" id="UP000202259"/>
    </source>
</evidence>
<dbReference type="SUPFAM" id="SSF109604">
    <property type="entry name" value="HD-domain/PDEase-like"/>
    <property type="match status" value="1"/>
</dbReference>
<dbReference type="Proteomes" id="UP000202259">
    <property type="component" value="Chromosome"/>
</dbReference>
<dbReference type="Gene3D" id="1.10.3210.10">
    <property type="entry name" value="Hypothetical protein af1432"/>
    <property type="match status" value="1"/>
</dbReference>
<gene>
    <name evidence="2" type="ORF">B5D82_14980</name>
</gene>
<evidence type="ECO:0000259" key="1">
    <source>
        <dbReference type="PROSITE" id="PS51833"/>
    </source>
</evidence>
<organism evidence="2 3">
    <name type="scientific">Cognaticolwellia beringensis</name>
    <dbReference type="NCBI Taxonomy" id="1967665"/>
    <lineage>
        <taxon>Bacteria</taxon>
        <taxon>Pseudomonadati</taxon>
        <taxon>Pseudomonadota</taxon>
        <taxon>Gammaproteobacteria</taxon>
        <taxon>Alteromonadales</taxon>
        <taxon>Colwelliaceae</taxon>
        <taxon>Cognaticolwellia</taxon>
    </lineage>
</organism>
<feature type="domain" description="HDOD" evidence="1">
    <location>
        <begin position="48"/>
        <end position="239"/>
    </location>
</feature>
<dbReference type="PANTHER" id="PTHR33525:SF6">
    <property type="entry name" value="HDOD DOMAIN-CONTAINING PROTEIN"/>
    <property type="match status" value="1"/>
</dbReference>
<dbReference type="InterPro" id="IPR052340">
    <property type="entry name" value="RNase_Y/CdgJ"/>
</dbReference>
<dbReference type="AlphaFoldDB" id="A0A222GAP7"/>
<proteinExistence type="predicted"/>
<name>A0A222GAP7_9GAMM</name>
<dbReference type="KEGG" id="cber:B5D82_14980"/>
<dbReference type="PANTHER" id="PTHR33525">
    <property type="match status" value="1"/>
</dbReference>
<dbReference type="EMBL" id="CP020465">
    <property type="protein sequence ID" value="ASP48959.1"/>
    <property type="molecule type" value="Genomic_DNA"/>
</dbReference>
<accession>A0A222GAP7</accession>
<keyword evidence="3" id="KW-1185">Reference proteome</keyword>
<dbReference type="InterPro" id="IPR013976">
    <property type="entry name" value="HDOD"/>
</dbReference>
<dbReference type="RefSeq" id="WP_081152644.1">
    <property type="nucleotide sequence ID" value="NZ_CP020465.1"/>
</dbReference>